<organism evidence="2 3">
    <name type="scientific">Wandonia haliotis</name>
    <dbReference type="NCBI Taxonomy" id="574963"/>
    <lineage>
        <taxon>Bacteria</taxon>
        <taxon>Pseudomonadati</taxon>
        <taxon>Bacteroidota</taxon>
        <taxon>Flavobacteriia</taxon>
        <taxon>Flavobacteriales</taxon>
        <taxon>Crocinitomicaceae</taxon>
        <taxon>Wandonia</taxon>
    </lineage>
</organism>
<dbReference type="Pfam" id="PF00188">
    <property type="entry name" value="CAP"/>
    <property type="match status" value="1"/>
</dbReference>
<sequence length="767" mass="88042">MVKQITFILLLLSSYYSFSQLSDKDETLLRRELSLLINTLRTDLGKVPLQLNDTLQKAAENHSDYMVKNNILSHTQRRSKYATPKDRVSAFSGDNFEVVGENILYSSPQTFPLNKNKIKALANEMFKSWKNSPGHYANMINTEYTHGDFGFTVDVKKQIVYATHVLGKKGYTVPDQLSANAFGIKKAPEDCDKEFESYSNLIMNLGNCLSIEGDEVILYYHNKEQFKKIFPNENDGIAIDLISQNQVACGSPNTLDANPIYDGILLRPYYSDQLLSNNRAKGDHRLITKVGDIPAGLQTYELSPSLVLIKDGKACKYAVPVKINRDSYPLQWIEPFSNDVPSTQLLQEGIVRSEVVPYHFTTNKTYSSNHPDLPEHTESIHSIKINTYSSVEGDTPHNEKLHTSRADYIQKHLNTHLKIPSDALTIETRENWEEMNFQLNYFERDDLALLTKDSLKSFLKTRDNTLPWDSLFFSQRKSVAVINYLGSFSDYTALGTIGELNLRTAVASENVLLANKALYHMYNSMEYNPAILFEDPIQEFIIRHPATVTNYAALLSYNYDFDPPAVTRFIHRWIGRSEELDDQARSNLLHLHSLISMHLIDNWDISAKRLANVIHPKKIEAFIPDKIQDDLILNLHLAFIQYFSQINDQVNISKSFYFISDYFKLRSISPEDDVRLALFFNNWSMYKMAIDHLTPRFKNNTLSTDGLFILAENLFLSNATAIENELLVDVNSKALSADKERWCEWLFNDFQIQRNSKIKQLYCESCE</sequence>
<reference evidence="2 3" key="1">
    <citation type="journal article" date="2019" name="Int. J. Syst. Evol. Microbiol.">
        <title>The Global Catalogue of Microorganisms (GCM) 10K type strain sequencing project: providing services to taxonomists for standard genome sequencing and annotation.</title>
        <authorList>
            <consortium name="The Broad Institute Genomics Platform"/>
            <consortium name="The Broad Institute Genome Sequencing Center for Infectious Disease"/>
            <person name="Wu L."/>
            <person name="Ma J."/>
        </authorList>
    </citation>
    <scope>NUCLEOTIDE SEQUENCE [LARGE SCALE GENOMIC DNA]</scope>
    <source>
        <strain evidence="2 3">JCM 16083</strain>
    </source>
</reference>
<dbReference type="SUPFAM" id="SSF55797">
    <property type="entry name" value="PR-1-like"/>
    <property type="match status" value="1"/>
</dbReference>
<dbReference type="Proteomes" id="UP001501126">
    <property type="component" value="Unassembled WGS sequence"/>
</dbReference>
<dbReference type="InterPro" id="IPR014044">
    <property type="entry name" value="CAP_dom"/>
</dbReference>
<protein>
    <recommendedName>
        <fullName evidence="1">SCP domain-containing protein</fullName>
    </recommendedName>
</protein>
<comment type="caution">
    <text evidence="2">The sequence shown here is derived from an EMBL/GenBank/DDBJ whole genome shotgun (WGS) entry which is preliminary data.</text>
</comment>
<accession>A0ABN1MT65</accession>
<proteinExistence type="predicted"/>
<dbReference type="EMBL" id="BAAAFH010000022">
    <property type="protein sequence ID" value="GAA0876522.1"/>
    <property type="molecule type" value="Genomic_DNA"/>
</dbReference>
<name>A0ABN1MT65_9FLAO</name>
<keyword evidence="3" id="KW-1185">Reference proteome</keyword>
<evidence type="ECO:0000313" key="3">
    <source>
        <dbReference type="Proteomes" id="UP001501126"/>
    </source>
</evidence>
<evidence type="ECO:0000313" key="2">
    <source>
        <dbReference type="EMBL" id="GAA0876522.1"/>
    </source>
</evidence>
<evidence type="ECO:0000259" key="1">
    <source>
        <dbReference type="Pfam" id="PF00188"/>
    </source>
</evidence>
<dbReference type="CDD" id="cd05379">
    <property type="entry name" value="CAP_bacterial"/>
    <property type="match status" value="1"/>
</dbReference>
<dbReference type="PANTHER" id="PTHR31157:SF1">
    <property type="entry name" value="SCP DOMAIN-CONTAINING PROTEIN"/>
    <property type="match status" value="1"/>
</dbReference>
<feature type="domain" description="SCP" evidence="1">
    <location>
        <begin position="36"/>
        <end position="147"/>
    </location>
</feature>
<dbReference type="PANTHER" id="PTHR31157">
    <property type="entry name" value="SCP DOMAIN-CONTAINING PROTEIN"/>
    <property type="match status" value="1"/>
</dbReference>
<dbReference type="InterPro" id="IPR035940">
    <property type="entry name" value="CAP_sf"/>
</dbReference>
<dbReference type="RefSeq" id="WP_343789524.1">
    <property type="nucleotide sequence ID" value="NZ_BAAAFH010000022.1"/>
</dbReference>
<gene>
    <name evidence="2" type="ORF">GCM10009118_29320</name>
</gene>
<dbReference type="Gene3D" id="3.40.33.10">
    <property type="entry name" value="CAP"/>
    <property type="match status" value="1"/>
</dbReference>